<evidence type="ECO:0000256" key="5">
    <source>
        <dbReference type="PROSITE-ProRule" id="PRU00723"/>
    </source>
</evidence>
<comment type="similarity">
    <text evidence="4">Belongs to the ARTD/PARP family.</text>
</comment>
<keyword evidence="10" id="KW-1185">Reference proteome</keyword>
<comment type="caution">
    <text evidence="9">The sequence shown here is derived from an EMBL/GenBank/DDBJ whole genome shotgun (WGS) entry which is preliminary data.</text>
</comment>
<dbReference type="InterPro" id="IPR037197">
    <property type="entry name" value="WWE_dom_sf"/>
</dbReference>
<dbReference type="PROSITE" id="PS50918">
    <property type="entry name" value="WWE"/>
    <property type="match status" value="2"/>
</dbReference>
<dbReference type="InterPro" id="IPR018123">
    <property type="entry name" value="WWE-dom_subgr"/>
</dbReference>
<comment type="pathway">
    <text evidence="2">Protein modification; protein ubiquitination.</text>
</comment>
<dbReference type="EMBL" id="JBHFQA010000019">
    <property type="protein sequence ID" value="KAL2082455.1"/>
    <property type="molecule type" value="Genomic_DNA"/>
</dbReference>
<accession>A0ABD1J810</accession>
<dbReference type="InterPro" id="IPR000571">
    <property type="entry name" value="Znf_CCCH"/>
</dbReference>
<reference evidence="9 10" key="1">
    <citation type="submission" date="2024-09" db="EMBL/GenBank/DDBJ databases">
        <title>A chromosome-level genome assembly of Gray's grenadier anchovy, Coilia grayii.</title>
        <authorList>
            <person name="Fu Z."/>
        </authorList>
    </citation>
    <scope>NUCLEOTIDE SEQUENCE [LARGE SCALE GENOMIC DNA]</scope>
    <source>
        <strain evidence="9">G4</strain>
        <tissue evidence="9">Muscle</tissue>
    </source>
</reference>
<dbReference type="InterPro" id="IPR051712">
    <property type="entry name" value="ARTD-AVP"/>
</dbReference>
<comment type="subcellular location">
    <subcellularLocation>
        <location evidence="1">Nucleus</location>
    </subcellularLocation>
</comment>
<dbReference type="SUPFAM" id="SSF117839">
    <property type="entry name" value="WWE domain"/>
    <property type="match status" value="2"/>
</dbReference>
<feature type="region of interest" description="Disordered" evidence="6">
    <location>
        <begin position="285"/>
        <end position="309"/>
    </location>
</feature>
<evidence type="ECO:0000313" key="9">
    <source>
        <dbReference type="EMBL" id="KAL2082455.1"/>
    </source>
</evidence>
<dbReference type="GO" id="GO:0008270">
    <property type="term" value="F:zinc ion binding"/>
    <property type="evidence" value="ECO:0007669"/>
    <property type="project" value="UniProtKB-KW"/>
</dbReference>
<keyword evidence="5" id="KW-0863">Zinc-finger</keyword>
<evidence type="ECO:0000259" key="8">
    <source>
        <dbReference type="PROSITE" id="PS50918"/>
    </source>
</evidence>
<evidence type="ECO:0000256" key="4">
    <source>
        <dbReference type="ARBA" id="ARBA00024347"/>
    </source>
</evidence>
<keyword evidence="5" id="KW-0862">Zinc</keyword>
<evidence type="ECO:0000313" key="10">
    <source>
        <dbReference type="Proteomes" id="UP001591681"/>
    </source>
</evidence>
<evidence type="ECO:0000256" key="2">
    <source>
        <dbReference type="ARBA" id="ARBA00004906"/>
    </source>
</evidence>
<evidence type="ECO:0000256" key="6">
    <source>
        <dbReference type="SAM" id="MobiDB-lite"/>
    </source>
</evidence>
<dbReference type="GO" id="GO:0005634">
    <property type="term" value="C:nucleus"/>
    <property type="evidence" value="ECO:0007669"/>
    <property type="project" value="UniProtKB-SubCell"/>
</dbReference>
<sequence>MASYYESDEDESSSCQVSYAGDTNLWGNDDLYAGNWTPQDYNQHGTSYGQQRAPAHQKNEPCRFYNGRGCRNGANCAYLHVCRFSWVGSCRYGNNCRLKHVGDSDSEDSVSVSKGGTWWPSAERRIVRSTAGGTSSSNDQLKAGQQFKWQLDFGQGWMDIANDVFIEAQYSKPFTEGIKLHNTPRGRIHIDFLRLQVRHGQGVQVRRLSSPNTTWLWYFKGEQGWTQYGETDSQGRCTKVNSSTLEADYQRNPQGSYRFGFNSYSYEIRFTDMHQENLSTRCRRQVRRRPSYPAGQSAGQANTPLPGPRAALARSMSALSMIGVSSPPKWQFSGNGNRWHDFQHRVGTSSECSTHSGLIEAEYQKNPKGSMTFTVSGQSYVLDFAAMTQTNNFTMTTRKVRRV</sequence>
<dbReference type="PROSITE" id="PS50103">
    <property type="entry name" value="ZF_C3H1"/>
    <property type="match status" value="1"/>
</dbReference>
<feature type="zinc finger region" description="C3H1-type" evidence="5">
    <location>
        <begin position="57"/>
        <end position="83"/>
    </location>
</feature>
<proteinExistence type="inferred from homology"/>
<organism evidence="9 10">
    <name type="scientific">Coilia grayii</name>
    <name type="common">Gray's grenadier anchovy</name>
    <dbReference type="NCBI Taxonomy" id="363190"/>
    <lineage>
        <taxon>Eukaryota</taxon>
        <taxon>Metazoa</taxon>
        <taxon>Chordata</taxon>
        <taxon>Craniata</taxon>
        <taxon>Vertebrata</taxon>
        <taxon>Euteleostomi</taxon>
        <taxon>Actinopterygii</taxon>
        <taxon>Neopterygii</taxon>
        <taxon>Teleostei</taxon>
        <taxon>Clupei</taxon>
        <taxon>Clupeiformes</taxon>
        <taxon>Clupeoidei</taxon>
        <taxon>Engraulidae</taxon>
        <taxon>Coilinae</taxon>
        <taxon>Coilia</taxon>
    </lineage>
</organism>
<feature type="domain" description="WWE" evidence="8">
    <location>
        <begin position="203"/>
        <end position="288"/>
    </location>
</feature>
<dbReference type="SMART" id="SM00678">
    <property type="entry name" value="WWE"/>
    <property type="match status" value="2"/>
</dbReference>
<protein>
    <submittedName>
        <fullName evidence="9">Uncharacterized protein</fullName>
    </submittedName>
</protein>
<keyword evidence="3" id="KW-0539">Nucleus</keyword>
<dbReference type="Gene3D" id="3.30.720.50">
    <property type="match status" value="2"/>
</dbReference>
<dbReference type="Proteomes" id="UP001591681">
    <property type="component" value="Unassembled WGS sequence"/>
</dbReference>
<dbReference type="InterPro" id="IPR004170">
    <property type="entry name" value="WWE_dom"/>
</dbReference>
<evidence type="ECO:0000256" key="3">
    <source>
        <dbReference type="ARBA" id="ARBA00023242"/>
    </source>
</evidence>
<evidence type="ECO:0000256" key="1">
    <source>
        <dbReference type="ARBA" id="ARBA00004123"/>
    </source>
</evidence>
<dbReference type="AlphaFoldDB" id="A0ABD1J810"/>
<dbReference type="PANTHER" id="PTHR45740:SF14">
    <property type="entry name" value="NOVEL PROTEIN"/>
    <property type="match status" value="1"/>
</dbReference>
<dbReference type="PANTHER" id="PTHR45740">
    <property type="entry name" value="POLY [ADP-RIBOSE] POLYMERASE"/>
    <property type="match status" value="1"/>
</dbReference>
<keyword evidence="5" id="KW-0479">Metal-binding</keyword>
<feature type="domain" description="C3H1-type" evidence="7">
    <location>
        <begin position="57"/>
        <end position="83"/>
    </location>
</feature>
<gene>
    <name evidence="9" type="ORF">ACEWY4_022273</name>
</gene>
<name>A0ABD1J810_9TELE</name>
<dbReference type="Pfam" id="PF02825">
    <property type="entry name" value="WWE"/>
    <property type="match status" value="2"/>
</dbReference>
<feature type="domain" description="WWE" evidence="8">
    <location>
        <begin position="314"/>
        <end position="402"/>
    </location>
</feature>
<evidence type="ECO:0000259" key="7">
    <source>
        <dbReference type="PROSITE" id="PS50103"/>
    </source>
</evidence>